<evidence type="ECO:0000259" key="4">
    <source>
        <dbReference type="PROSITE" id="PS51186"/>
    </source>
</evidence>
<feature type="domain" description="N-acetyltransferase" evidence="4">
    <location>
        <begin position="3"/>
        <end position="156"/>
    </location>
</feature>
<dbReference type="KEGG" id="ssan:NX02_28985"/>
<keyword evidence="6" id="KW-1185">Reference proteome</keyword>
<dbReference type="Proteomes" id="UP000018851">
    <property type="component" value="Chromosome"/>
</dbReference>
<evidence type="ECO:0000256" key="2">
    <source>
        <dbReference type="ARBA" id="ARBA00022679"/>
    </source>
</evidence>
<dbReference type="HOGENOM" id="CLU_013985_41_3_5"/>
<evidence type="ECO:0000313" key="6">
    <source>
        <dbReference type="Proteomes" id="UP000018851"/>
    </source>
</evidence>
<keyword evidence="2" id="KW-0808">Transferase</keyword>
<keyword evidence="3" id="KW-0012">Acyltransferase</keyword>
<evidence type="ECO:0000256" key="1">
    <source>
        <dbReference type="ARBA" id="ARBA00008694"/>
    </source>
</evidence>
<name>W0AJP4_9SPHN</name>
<dbReference type="CDD" id="cd04301">
    <property type="entry name" value="NAT_SF"/>
    <property type="match status" value="1"/>
</dbReference>
<organism evidence="5 6">
    <name type="scientific">Sphingomonas sanxanigenens DSM 19645 = NX02</name>
    <dbReference type="NCBI Taxonomy" id="1123269"/>
    <lineage>
        <taxon>Bacteria</taxon>
        <taxon>Pseudomonadati</taxon>
        <taxon>Pseudomonadota</taxon>
        <taxon>Alphaproteobacteria</taxon>
        <taxon>Sphingomonadales</taxon>
        <taxon>Sphingomonadaceae</taxon>
        <taxon>Sphingomonas</taxon>
    </lineage>
</organism>
<dbReference type="RefSeq" id="WP_039996888.1">
    <property type="nucleotide sequence ID" value="NZ_CP006644.1"/>
</dbReference>
<dbReference type="STRING" id="1123269.NX02_28985"/>
<dbReference type="PANTHER" id="PTHR10545:SF29">
    <property type="entry name" value="GH14572P-RELATED"/>
    <property type="match status" value="1"/>
</dbReference>
<dbReference type="eggNOG" id="COG0456">
    <property type="taxonomic scope" value="Bacteria"/>
</dbReference>
<dbReference type="OrthoDB" id="9805924at2"/>
<dbReference type="FunFam" id="3.40.630.30:FF:000064">
    <property type="entry name" value="GNAT family acetyltransferase"/>
    <property type="match status" value="1"/>
</dbReference>
<gene>
    <name evidence="5" type="ORF">NX02_28985</name>
</gene>
<dbReference type="Pfam" id="PF00583">
    <property type="entry name" value="Acetyltransf_1"/>
    <property type="match status" value="1"/>
</dbReference>
<dbReference type="PROSITE" id="PS51186">
    <property type="entry name" value="GNAT"/>
    <property type="match status" value="1"/>
</dbReference>
<dbReference type="SUPFAM" id="SSF55729">
    <property type="entry name" value="Acyl-CoA N-acyltransferases (Nat)"/>
    <property type="match status" value="1"/>
</dbReference>
<accession>W0AJP4</accession>
<protein>
    <recommendedName>
        <fullName evidence="4">N-acetyltransferase domain-containing protein</fullName>
    </recommendedName>
</protein>
<sequence>MTLTIRPAVPGDEAEILRLVQALADYEREPDAVKATAESLSATLFGEPARVWAHLAELDGKAVGLALWFLTYSTWTGKPTLYLEDLFVAESARGSGAGLALFRALAEAARGLGCGRIDWAVLDWNEKAKGFYSHIGAKPTTGWEAWRLEGEALDAL</sequence>
<dbReference type="InterPro" id="IPR016181">
    <property type="entry name" value="Acyl_CoA_acyltransferase"/>
</dbReference>
<evidence type="ECO:0000313" key="5">
    <source>
        <dbReference type="EMBL" id="AHE57366.1"/>
    </source>
</evidence>
<comment type="similarity">
    <text evidence="1">Belongs to the acetyltransferase family.</text>
</comment>
<evidence type="ECO:0000256" key="3">
    <source>
        <dbReference type="ARBA" id="ARBA00023315"/>
    </source>
</evidence>
<dbReference type="InterPro" id="IPR000182">
    <property type="entry name" value="GNAT_dom"/>
</dbReference>
<dbReference type="Gene3D" id="3.40.630.30">
    <property type="match status" value="1"/>
</dbReference>
<reference evidence="5 6" key="1">
    <citation type="submission" date="2013-07" db="EMBL/GenBank/DDBJ databases">
        <title>Completed genome of Sphingomonas sanxanigenens NX02.</title>
        <authorList>
            <person name="Ma T."/>
            <person name="Huang H."/>
            <person name="Wu M."/>
            <person name="Li X."/>
            <person name="Li G."/>
        </authorList>
    </citation>
    <scope>NUCLEOTIDE SEQUENCE [LARGE SCALE GENOMIC DNA]</scope>
    <source>
        <strain evidence="5 6">NX02</strain>
    </source>
</reference>
<dbReference type="InterPro" id="IPR051016">
    <property type="entry name" value="Diverse_Substrate_AcTransf"/>
</dbReference>
<proteinExistence type="inferred from homology"/>
<dbReference type="PANTHER" id="PTHR10545">
    <property type="entry name" value="DIAMINE N-ACETYLTRANSFERASE"/>
    <property type="match status" value="1"/>
</dbReference>
<dbReference type="EMBL" id="CP006644">
    <property type="protein sequence ID" value="AHE57366.1"/>
    <property type="molecule type" value="Genomic_DNA"/>
</dbReference>
<dbReference type="GO" id="GO:0008080">
    <property type="term" value="F:N-acetyltransferase activity"/>
    <property type="evidence" value="ECO:0007669"/>
    <property type="project" value="TreeGrafter"/>
</dbReference>
<dbReference type="PATRIC" id="fig|1123269.5.peg.5686"/>
<dbReference type="AlphaFoldDB" id="W0AJP4"/>